<comment type="caution">
    <text evidence="2">The sequence shown here is derived from an EMBL/GenBank/DDBJ whole genome shotgun (WGS) entry which is preliminary data.</text>
</comment>
<evidence type="ECO:0000313" key="2">
    <source>
        <dbReference type="EMBL" id="MCQ0971288.1"/>
    </source>
</evidence>
<name>A0ABT1MSL6_9RHOB</name>
<dbReference type="Proteomes" id="UP001203945">
    <property type="component" value="Unassembled WGS sequence"/>
</dbReference>
<accession>A0ABT1MSL6</accession>
<dbReference type="EMBL" id="JAKZEU010000004">
    <property type="protein sequence ID" value="MCQ0971288.1"/>
    <property type="molecule type" value="Genomic_DNA"/>
</dbReference>
<gene>
    <name evidence="2" type="ORF">MLD63_12730</name>
</gene>
<feature type="region of interest" description="Disordered" evidence="1">
    <location>
        <begin position="40"/>
        <end position="80"/>
    </location>
</feature>
<reference evidence="2 3" key="1">
    <citation type="submission" date="2022-03" db="EMBL/GenBank/DDBJ databases">
        <authorList>
            <person name="He Y."/>
        </authorList>
    </citation>
    <scope>NUCLEOTIDE SEQUENCE [LARGE SCALE GENOMIC DNA]</scope>
    <source>
        <strain evidence="2 3">TK19116</strain>
    </source>
</reference>
<evidence type="ECO:0000256" key="1">
    <source>
        <dbReference type="SAM" id="MobiDB-lite"/>
    </source>
</evidence>
<dbReference type="PROSITE" id="PS51257">
    <property type="entry name" value="PROKAR_LIPOPROTEIN"/>
    <property type="match status" value="1"/>
</dbReference>
<proteinExistence type="predicted"/>
<sequence>MKTLLPLSLLALTACGVDGPPERPATPVYGLSGPTVLSTEPVGPLYGNSPTYTDENGVMRTQAKSTSVSSGDATPVPADL</sequence>
<dbReference type="RefSeq" id="WP_255330290.1">
    <property type="nucleotide sequence ID" value="NZ_JAKZEU010000004.1"/>
</dbReference>
<keyword evidence="3" id="KW-1185">Reference proteome</keyword>
<feature type="compositionally biased region" description="Polar residues" evidence="1">
    <location>
        <begin position="62"/>
        <end position="72"/>
    </location>
</feature>
<evidence type="ECO:0008006" key="4">
    <source>
        <dbReference type="Google" id="ProtNLM"/>
    </source>
</evidence>
<organism evidence="2 3">
    <name type="scientific">Paracoccus albicereus</name>
    <dbReference type="NCBI Taxonomy" id="2922394"/>
    <lineage>
        <taxon>Bacteria</taxon>
        <taxon>Pseudomonadati</taxon>
        <taxon>Pseudomonadota</taxon>
        <taxon>Alphaproteobacteria</taxon>
        <taxon>Rhodobacterales</taxon>
        <taxon>Paracoccaceae</taxon>
        <taxon>Paracoccus</taxon>
    </lineage>
</organism>
<protein>
    <recommendedName>
        <fullName evidence="4">Lipoprotein</fullName>
    </recommendedName>
</protein>
<evidence type="ECO:0000313" key="3">
    <source>
        <dbReference type="Proteomes" id="UP001203945"/>
    </source>
</evidence>